<dbReference type="InterPro" id="IPR005467">
    <property type="entry name" value="His_kinase_dom"/>
</dbReference>
<dbReference type="SUPFAM" id="SSF52172">
    <property type="entry name" value="CheY-like"/>
    <property type="match status" value="1"/>
</dbReference>
<dbReference type="Gene3D" id="3.30.565.10">
    <property type="entry name" value="Histidine kinase-like ATPase, C-terminal domain"/>
    <property type="match status" value="1"/>
</dbReference>
<proteinExistence type="predicted"/>
<feature type="domain" description="PAS" evidence="10">
    <location>
        <begin position="35"/>
        <end position="114"/>
    </location>
</feature>
<dbReference type="SMART" id="SM00388">
    <property type="entry name" value="HisKA"/>
    <property type="match status" value="1"/>
</dbReference>
<sequence length="1196" mass="134833">MEGKFKTKKQLLGELAGLRQRIAELERSQIRFRENEEHLSLALQRLHSRNENSPLAVVEFDPEFRVVYWSGQAQRIFGWSAEEMLGKRIDEMKWVYEDDAEGVAKLAEDMLNGRYCSNVHTNRNYRKDGSVITCEWYNSVLLNPRGKLVSVLSSGLDITERKRAEIALRESEERFRAFMDNSPTIAWAKDEQGRHIYLNRTCEQRFGVRLEDWQGKTDFDVWPPETAGIFRRNDLAVLSADQTLDMIEETIRSDGTRSFWWNFKFPFRDASGRRYVGGIGVDVTERKRLEAELSKLAAVVRHTSELVGLATPDGQIIYLNDAGAKMLGVEPGEIEQTSILQVVPEHLQIKVRNEVLPDLKEKGYWDGELQYRNFKTGELTDIYAMTFVISDPATGVPLYLANTSRDITDRKRAEEALRKTRDELEFLVQERTAQFRRQAELLDLAHDAIILIDADGRIILWNKGAEETYGFTREEAAREPVHELLRTKFDIPLKDIENRVMIDGRWEGELVHVCKDGSEVTVHSRWALRQDEVSGATEIMEVNRDITMRKEAEEALRMMSEYNRSLIEASVDPLVTINPEGRISDVNIATERITEHPREKLIGTDFSGYFTDPEKAEAGYQLVFKEGVVKDYELEIRHSDGHVTPVLYNASVYKDQAGRVIGVFAAARDISERKRAEAALRESEEIARARLMEIETYYNMTPIGLCILDKELRYVKVNKRLAEINSLPVQAHLGRTIREVAPAVADTTEEMARHIMATGESFSNIECTIESAERSGIDRTFNTTWFPFKDAYGQVTSIGVMVEEISEQRRLEERLRQVQKMEAIGTLAGGIAHDFNNILAAIIGFAEMVEDDLAPESPSFSRVQRVLRAAARGRDLVRQILAFSRKTGLTRKPLSFASIAEETVQLLRASLPSTIQINLSIKATKDIILGSPAELQQILMNLATNASFAMREKGGILGINIANVDFEPDSPVLDEDIEPGRYIRLVITDTGTGMAPEVKKRVFEPFFTTKEVGEGTGMGLAVVYGIVKGLRGAITVESKPGTGSAFSVFLPVARADEKPEDSEVQTAPRGSEHILFVDDEELLMEWGQAALERLGYSVTALTDSLRALKLFSADPTRFDLVITDQTMPRLTGVSLARKLLAIRNDIPIILCTGHSDSVSPRKTKAAGIREYLMKPVEKQELAEAIRRALNTTGDQA</sequence>
<evidence type="ECO:0000256" key="2">
    <source>
        <dbReference type="ARBA" id="ARBA00012438"/>
    </source>
</evidence>
<dbReference type="Pfam" id="PF02518">
    <property type="entry name" value="HATPase_c"/>
    <property type="match status" value="1"/>
</dbReference>
<dbReference type="PROSITE" id="PS50110">
    <property type="entry name" value="RESPONSE_REGULATORY"/>
    <property type="match status" value="1"/>
</dbReference>
<accession>A0A971M3U9</accession>
<dbReference type="EMBL" id="JAAYEE010000128">
    <property type="protein sequence ID" value="NLW35395.1"/>
    <property type="molecule type" value="Genomic_DNA"/>
</dbReference>
<dbReference type="AlphaFoldDB" id="A0A971M3U9"/>
<dbReference type="PROSITE" id="PS50112">
    <property type="entry name" value="PAS"/>
    <property type="match status" value="5"/>
</dbReference>
<evidence type="ECO:0000256" key="6">
    <source>
        <dbReference type="PROSITE-ProRule" id="PRU00169"/>
    </source>
</evidence>
<dbReference type="CDD" id="cd00082">
    <property type="entry name" value="HisKA"/>
    <property type="match status" value="1"/>
</dbReference>
<dbReference type="Gene3D" id="1.10.287.130">
    <property type="match status" value="1"/>
</dbReference>
<dbReference type="Proteomes" id="UP000777265">
    <property type="component" value="Unassembled WGS sequence"/>
</dbReference>
<dbReference type="Pfam" id="PF00512">
    <property type="entry name" value="HisKA"/>
    <property type="match status" value="1"/>
</dbReference>
<feature type="domain" description="PAS" evidence="10">
    <location>
        <begin position="171"/>
        <end position="241"/>
    </location>
</feature>
<dbReference type="SMART" id="SM00091">
    <property type="entry name" value="PAS"/>
    <property type="match status" value="5"/>
</dbReference>
<dbReference type="PRINTS" id="PR00344">
    <property type="entry name" value="BCTRLSENSOR"/>
</dbReference>
<dbReference type="Pfam" id="PF00989">
    <property type="entry name" value="PAS"/>
    <property type="match status" value="2"/>
</dbReference>
<dbReference type="PROSITE" id="PS50113">
    <property type="entry name" value="PAC"/>
    <property type="match status" value="6"/>
</dbReference>
<name>A0A971M3U9_9BACT</name>
<dbReference type="Pfam" id="PF13426">
    <property type="entry name" value="PAS_9"/>
    <property type="match status" value="1"/>
</dbReference>
<dbReference type="PANTHER" id="PTHR43304:SF1">
    <property type="entry name" value="PAC DOMAIN-CONTAINING PROTEIN"/>
    <property type="match status" value="1"/>
</dbReference>
<dbReference type="EC" id="2.7.13.3" evidence="2"/>
<gene>
    <name evidence="12" type="ORF">GXY80_07935</name>
</gene>
<feature type="domain" description="PAC" evidence="11">
    <location>
        <begin position="118"/>
        <end position="170"/>
    </location>
</feature>
<evidence type="ECO:0000259" key="11">
    <source>
        <dbReference type="PROSITE" id="PS50113"/>
    </source>
</evidence>
<evidence type="ECO:0000256" key="5">
    <source>
        <dbReference type="ARBA" id="ARBA00022777"/>
    </source>
</evidence>
<dbReference type="CDD" id="cd00130">
    <property type="entry name" value="PAS"/>
    <property type="match status" value="5"/>
</dbReference>
<feature type="domain" description="PAC" evidence="11">
    <location>
        <begin position="365"/>
        <end position="419"/>
    </location>
</feature>
<comment type="caution">
    <text evidence="12">The sequence shown here is derived from an EMBL/GenBank/DDBJ whole genome shotgun (WGS) entry which is preliminary data.</text>
</comment>
<dbReference type="InterPro" id="IPR000014">
    <property type="entry name" value="PAS"/>
</dbReference>
<dbReference type="PANTHER" id="PTHR43304">
    <property type="entry name" value="PHYTOCHROME-LIKE PROTEIN CPH1"/>
    <property type="match status" value="1"/>
</dbReference>
<evidence type="ECO:0000256" key="7">
    <source>
        <dbReference type="SAM" id="Coils"/>
    </source>
</evidence>
<dbReference type="PROSITE" id="PS50109">
    <property type="entry name" value="HIS_KIN"/>
    <property type="match status" value="1"/>
</dbReference>
<dbReference type="InterPro" id="IPR004358">
    <property type="entry name" value="Sig_transdc_His_kin-like_C"/>
</dbReference>
<protein>
    <recommendedName>
        <fullName evidence="2">histidine kinase</fullName>
        <ecNumber evidence="2">2.7.13.3</ecNumber>
    </recommendedName>
</protein>
<dbReference type="InterPro" id="IPR013656">
    <property type="entry name" value="PAS_4"/>
</dbReference>
<reference evidence="12" key="2">
    <citation type="submission" date="2020-01" db="EMBL/GenBank/DDBJ databases">
        <authorList>
            <person name="Campanaro S."/>
        </authorList>
    </citation>
    <scope>NUCLEOTIDE SEQUENCE</scope>
    <source>
        <strain evidence="12">AS06rmzACSIP_7</strain>
    </source>
</reference>
<dbReference type="InterPro" id="IPR000700">
    <property type="entry name" value="PAS-assoc_C"/>
</dbReference>
<comment type="catalytic activity">
    <reaction evidence="1">
        <text>ATP + protein L-histidine = ADP + protein N-phospho-L-histidine.</text>
        <dbReference type="EC" id="2.7.13.3"/>
    </reaction>
</comment>
<dbReference type="InterPro" id="IPR001610">
    <property type="entry name" value="PAC"/>
</dbReference>
<dbReference type="InterPro" id="IPR052162">
    <property type="entry name" value="Sensor_kinase/Photoreceptor"/>
</dbReference>
<dbReference type="InterPro" id="IPR003594">
    <property type="entry name" value="HATPase_dom"/>
</dbReference>
<evidence type="ECO:0000259" key="9">
    <source>
        <dbReference type="PROSITE" id="PS50110"/>
    </source>
</evidence>
<evidence type="ECO:0000256" key="1">
    <source>
        <dbReference type="ARBA" id="ARBA00000085"/>
    </source>
</evidence>
<dbReference type="NCBIfam" id="TIGR00229">
    <property type="entry name" value="sensory_box"/>
    <property type="match status" value="5"/>
</dbReference>
<dbReference type="SMART" id="SM00086">
    <property type="entry name" value="PAC"/>
    <property type="match status" value="5"/>
</dbReference>
<keyword evidence="5" id="KW-0418">Kinase</keyword>
<feature type="domain" description="PAC" evidence="11">
    <location>
        <begin position="763"/>
        <end position="817"/>
    </location>
</feature>
<dbReference type="SUPFAM" id="SSF55785">
    <property type="entry name" value="PYP-like sensor domain (PAS domain)"/>
    <property type="match status" value="6"/>
</dbReference>
<dbReference type="Pfam" id="PF08448">
    <property type="entry name" value="PAS_4"/>
    <property type="match status" value="3"/>
</dbReference>
<dbReference type="SUPFAM" id="SSF47384">
    <property type="entry name" value="Homodimeric domain of signal transducing histidine kinase"/>
    <property type="match status" value="1"/>
</dbReference>
<dbReference type="SMART" id="SM00448">
    <property type="entry name" value="REC"/>
    <property type="match status" value="1"/>
</dbReference>
<keyword evidence="4" id="KW-0808">Transferase</keyword>
<reference evidence="12" key="1">
    <citation type="journal article" date="2020" name="Biotechnol. Biofuels">
        <title>New insights from the biogas microbiome by comprehensive genome-resolved metagenomics of nearly 1600 species originating from multiple anaerobic digesters.</title>
        <authorList>
            <person name="Campanaro S."/>
            <person name="Treu L."/>
            <person name="Rodriguez-R L.M."/>
            <person name="Kovalovszki A."/>
            <person name="Ziels R.M."/>
            <person name="Maus I."/>
            <person name="Zhu X."/>
            <person name="Kougias P.G."/>
            <person name="Basile A."/>
            <person name="Luo G."/>
            <person name="Schluter A."/>
            <person name="Konstantinidis K.T."/>
            <person name="Angelidaki I."/>
        </authorList>
    </citation>
    <scope>NUCLEOTIDE SEQUENCE</scope>
    <source>
        <strain evidence="12">AS06rmzACSIP_7</strain>
    </source>
</reference>
<feature type="domain" description="PAS" evidence="10">
    <location>
        <begin position="434"/>
        <end position="504"/>
    </location>
</feature>
<feature type="coiled-coil region" evidence="7">
    <location>
        <begin position="8"/>
        <end position="35"/>
    </location>
</feature>
<evidence type="ECO:0000259" key="10">
    <source>
        <dbReference type="PROSITE" id="PS50112"/>
    </source>
</evidence>
<evidence type="ECO:0000256" key="4">
    <source>
        <dbReference type="ARBA" id="ARBA00022679"/>
    </source>
</evidence>
<feature type="domain" description="PAC" evidence="11">
    <location>
        <begin position="245"/>
        <end position="295"/>
    </location>
</feature>
<dbReference type="InterPro" id="IPR001789">
    <property type="entry name" value="Sig_transdc_resp-reg_receiver"/>
</dbReference>
<feature type="modified residue" description="4-aspartylphosphate" evidence="6">
    <location>
        <position position="1124"/>
    </location>
</feature>
<dbReference type="Gene3D" id="3.30.450.20">
    <property type="entry name" value="PAS domain"/>
    <property type="match status" value="6"/>
</dbReference>
<feature type="domain" description="PAS" evidence="10">
    <location>
        <begin position="292"/>
        <end position="334"/>
    </location>
</feature>
<feature type="domain" description="Histidine kinase" evidence="8">
    <location>
        <begin position="830"/>
        <end position="1054"/>
    </location>
</feature>
<dbReference type="Pfam" id="PF00072">
    <property type="entry name" value="Response_reg"/>
    <property type="match status" value="1"/>
</dbReference>
<keyword evidence="3 6" id="KW-0597">Phosphoprotein</keyword>
<feature type="domain" description="PAS" evidence="10">
    <location>
        <begin position="559"/>
        <end position="614"/>
    </location>
</feature>
<evidence type="ECO:0000259" key="8">
    <source>
        <dbReference type="PROSITE" id="PS50109"/>
    </source>
</evidence>
<evidence type="ECO:0000313" key="13">
    <source>
        <dbReference type="Proteomes" id="UP000777265"/>
    </source>
</evidence>
<dbReference type="InterPro" id="IPR036890">
    <property type="entry name" value="HATPase_C_sf"/>
</dbReference>
<dbReference type="GO" id="GO:0000155">
    <property type="term" value="F:phosphorelay sensor kinase activity"/>
    <property type="evidence" value="ECO:0007669"/>
    <property type="project" value="InterPro"/>
</dbReference>
<evidence type="ECO:0000313" key="12">
    <source>
        <dbReference type="EMBL" id="NLW35395.1"/>
    </source>
</evidence>
<dbReference type="InterPro" id="IPR011006">
    <property type="entry name" value="CheY-like_superfamily"/>
</dbReference>
<feature type="domain" description="Response regulatory" evidence="9">
    <location>
        <begin position="1073"/>
        <end position="1189"/>
    </location>
</feature>
<dbReference type="SMART" id="SM00387">
    <property type="entry name" value="HATPase_c"/>
    <property type="match status" value="1"/>
</dbReference>
<feature type="domain" description="PAC" evidence="11">
    <location>
        <begin position="504"/>
        <end position="558"/>
    </location>
</feature>
<dbReference type="InterPro" id="IPR036097">
    <property type="entry name" value="HisK_dim/P_sf"/>
</dbReference>
<organism evidence="12 13">
    <name type="scientific">Syntrophorhabdus aromaticivorans</name>
    <dbReference type="NCBI Taxonomy" id="328301"/>
    <lineage>
        <taxon>Bacteria</taxon>
        <taxon>Pseudomonadati</taxon>
        <taxon>Thermodesulfobacteriota</taxon>
        <taxon>Syntrophorhabdia</taxon>
        <taxon>Syntrophorhabdales</taxon>
        <taxon>Syntrophorhabdaceae</taxon>
        <taxon>Syntrophorhabdus</taxon>
    </lineage>
</organism>
<dbReference type="CDD" id="cd17546">
    <property type="entry name" value="REC_hyHK_CKI1_RcsC-like"/>
    <property type="match status" value="1"/>
</dbReference>
<keyword evidence="7" id="KW-0175">Coiled coil</keyword>
<dbReference type="SUPFAM" id="SSF55874">
    <property type="entry name" value="ATPase domain of HSP90 chaperone/DNA topoisomerase II/histidine kinase"/>
    <property type="match status" value="1"/>
</dbReference>
<dbReference type="InterPro" id="IPR035965">
    <property type="entry name" value="PAS-like_dom_sf"/>
</dbReference>
<dbReference type="InterPro" id="IPR003661">
    <property type="entry name" value="HisK_dim/P_dom"/>
</dbReference>
<dbReference type="InterPro" id="IPR013767">
    <property type="entry name" value="PAS_fold"/>
</dbReference>
<evidence type="ECO:0000256" key="3">
    <source>
        <dbReference type="ARBA" id="ARBA00022553"/>
    </source>
</evidence>
<feature type="domain" description="PAC" evidence="11">
    <location>
        <begin position="630"/>
        <end position="682"/>
    </location>
</feature>
<dbReference type="GO" id="GO:0006355">
    <property type="term" value="P:regulation of DNA-templated transcription"/>
    <property type="evidence" value="ECO:0007669"/>
    <property type="project" value="InterPro"/>
</dbReference>
<dbReference type="Gene3D" id="3.40.50.2300">
    <property type="match status" value="1"/>
</dbReference>